<dbReference type="InterPro" id="IPR036691">
    <property type="entry name" value="Endo/exonu/phosph_ase_sf"/>
</dbReference>
<dbReference type="OrthoDB" id="1001388at2759"/>
<feature type="domain" description="Endonuclease/exonuclease/phosphatase" evidence="1">
    <location>
        <begin position="4"/>
        <end position="211"/>
    </location>
</feature>
<name>A0A9Q0U7A0_SALVM</name>
<comment type="caution">
    <text evidence="2">The sequence shown here is derived from an EMBL/GenBank/DDBJ whole genome shotgun (WGS) entry which is preliminary data.</text>
</comment>
<dbReference type="Gene3D" id="3.60.10.10">
    <property type="entry name" value="Endonuclease/exonuclease/phosphatase"/>
    <property type="match status" value="1"/>
</dbReference>
<dbReference type="EMBL" id="JAPFFL010000005">
    <property type="protein sequence ID" value="KAJ6724718.1"/>
    <property type="molecule type" value="Genomic_DNA"/>
</dbReference>
<evidence type="ECO:0000313" key="3">
    <source>
        <dbReference type="Proteomes" id="UP001151529"/>
    </source>
</evidence>
<keyword evidence="3" id="KW-1185">Reference proteome</keyword>
<dbReference type="InterPro" id="IPR005135">
    <property type="entry name" value="Endo/exonuclease/phosphatase"/>
</dbReference>
<reference evidence="2" key="1">
    <citation type="submission" date="2022-11" db="EMBL/GenBank/DDBJ databases">
        <authorList>
            <person name="Hyden B.L."/>
            <person name="Feng K."/>
            <person name="Yates T."/>
            <person name="Jawdy S."/>
            <person name="Smart L.B."/>
            <person name="Muchero W."/>
        </authorList>
    </citation>
    <scope>NUCLEOTIDE SEQUENCE</scope>
    <source>
        <tissue evidence="2">Shoot tip</tissue>
    </source>
</reference>
<dbReference type="AlphaFoldDB" id="A0A9Q0U7A0"/>
<evidence type="ECO:0000259" key="1">
    <source>
        <dbReference type="Pfam" id="PF03372"/>
    </source>
</evidence>
<protein>
    <recommendedName>
        <fullName evidence="1">Endonuclease/exonuclease/phosphatase domain-containing protein</fullName>
    </recommendedName>
</protein>
<dbReference type="Pfam" id="PF03372">
    <property type="entry name" value="Exo_endo_phos"/>
    <property type="match status" value="1"/>
</dbReference>
<dbReference type="PANTHER" id="PTHR33710">
    <property type="entry name" value="BNAC02G09200D PROTEIN"/>
    <property type="match status" value="1"/>
</dbReference>
<reference evidence="2" key="2">
    <citation type="journal article" date="2023" name="Int. J. Mol. Sci.">
        <title>De Novo Assembly and Annotation of 11 Diverse Shrub Willow (Salix) Genomes Reveals Novel Gene Organization in Sex-Linked Regions.</title>
        <authorList>
            <person name="Hyden B."/>
            <person name="Feng K."/>
            <person name="Yates T.B."/>
            <person name="Jawdy S."/>
            <person name="Cereghino C."/>
            <person name="Smart L.B."/>
            <person name="Muchero W."/>
        </authorList>
    </citation>
    <scope>NUCLEOTIDE SEQUENCE [LARGE SCALE GENOMIC DNA]</scope>
    <source>
        <tissue evidence="2">Shoot tip</tissue>
    </source>
</reference>
<dbReference type="SUPFAM" id="SSF56219">
    <property type="entry name" value="DNase I-like"/>
    <property type="match status" value="1"/>
</dbReference>
<proteinExistence type="predicted"/>
<sequence>MTQQWVAKNNLDLIGMLEPRIQPVNIQAVEKGLGLHGWKFISNESQHPLCRIMIGWNTQKVATSLVSFASQWITCDVVSLLDCRRIRVTMVYALNTPTQRKSLWNYLGDQHANGNQDSWVVLGDFNATLSLADRHGGDGNWYGHMDDFQNCIHSAELMPMPSNGLHFTWHNGQQHDRTILRKLDWAFANQHLLMEWPAVQATFQAWLVSDHSPIVVTVHTAWETEAIGNPISRLTSKLRALKGIFSKLHKTHTNNISSRVERAKEDWQRAQLDMERNISDASLGQKERDACRIFNALRKAEETFYKQRSRVQWLQLGDKNTAFFHRTLLHRRHRNSIHSLRNENGEEVRDQCQLGKMAASHFEHLLNLPQTGTMGPIADLFPKTISQEEGEAM</sequence>
<accession>A0A9Q0U7A0</accession>
<organism evidence="2 3">
    <name type="scientific">Salix viminalis</name>
    <name type="common">Common osier</name>
    <name type="synonym">Basket willow</name>
    <dbReference type="NCBI Taxonomy" id="40686"/>
    <lineage>
        <taxon>Eukaryota</taxon>
        <taxon>Viridiplantae</taxon>
        <taxon>Streptophyta</taxon>
        <taxon>Embryophyta</taxon>
        <taxon>Tracheophyta</taxon>
        <taxon>Spermatophyta</taxon>
        <taxon>Magnoliopsida</taxon>
        <taxon>eudicotyledons</taxon>
        <taxon>Gunneridae</taxon>
        <taxon>Pentapetalae</taxon>
        <taxon>rosids</taxon>
        <taxon>fabids</taxon>
        <taxon>Malpighiales</taxon>
        <taxon>Salicaceae</taxon>
        <taxon>Saliceae</taxon>
        <taxon>Salix</taxon>
    </lineage>
</organism>
<dbReference type="PANTHER" id="PTHR33710:SF78">
    <property type="entry name" value="ENDONUCLEASE_EXONUCLEASE_PHOSPHATASE DOMAIN-CONTAINING PROTEIN"/>
    <property type="match status" value="1"/>
</dbReference>
<dbReference type="Proteomes" id="UP001151529">
    <property type="component" value="Chromosome 11"/>
</dbReference>
<dbReference type="GO" id="GO:0003824">
    <property type="term" value="F:catalytic activity"/>
    <property type="evidence" value="ECO:0007669"/>
    <property type="project" value="InterPro"/>
</dbReference>
<evidence type="ECO:0000313" key="2">
    <source>
        <dbReference type="EMBL" id="KAJ6724718.1"/>
    </source>
</evidence>
<gene>
    <name evidence="2" type="ORF">OIU85_022616</name>
</gene>